<dbReference type="RefSeq" id="WP_064031079.1">
    <property type="nucleotide sequence ID" value="NZ_LUUK01000202.1"/>
</dbReference>
<name>A0A177N8S0_9GAMM</name>
<dbReference type="Proteomes" id="UP000077628">
    <property type="component" value="Unassembled WGS sequence"/>
</dbReference>
<dbReference type="OrthoDB" id="9814866at2"/>
<protein>
    <recommendedName>
        <fullName evidence="3">Chemotaxis protein CheW</fullName>
    </recommendedName>
</protein>
<dbReference type="AlphaFoldDB" id="A0A177N8S0"/>
<evidence type="ECO:0008006" key="3">
    <source>
        <dbReference type="Google" id="ProtNLM"/>
    </source>
</evidence>
<dbReference type="Gene3D" id="3.30.450.20">
    <property type="entry name" value="PAS domain"/>
    <property type="match status" value="1"/>
</dbReference>
<reference evidence="2" key="1">
    <citation type="submission" date="2016-03" db="EMBL/GenBank/DDBJ databases">
        <authorList>
            <person name="Heylen K."/>
            <person name="De Vos P."/>
            <person name="Vekeman B."/>
        </authorList>
    </citation>
    <scope>NUCLEOTIDE SEQUENCE [LARGE SCALE GENOMIC DNA]</scope>
    <source>
        <strain evidence="2">R-45383</strain>
    </source>
</reference>
<comment type="caution">
    <text evidence="1">The sequence shown here is derived from an EMBL/GenBank/DDBJ whole genome shotgun (WGS) entry which is preliminary data.</text>
</comment>
<evidence type="ECO:0000313" key="1">
    <source>
        <dbReference type="EMBL" id="OAI14282.1"/>
    </source>
</evidence>
<dbReference type="STRING" id="702114.A1355_00835"/>
<evidence type="ECO:0000313" key="2">
    <source>
        <dbReference type="Proteomes" id="UP000077628"/>
    </source>
</evidence>
<accession>A0A177N8S0</accession>
<dbReference type="EMBL" id="LUUK01000202">
    <property type="protein sequence ID" value="OAI14282.1"/>
    <property type="molecule type" value="Genomic_DNA"/>
</dbReference>
<keyword evidence="2" id="KW-1185">Reference proteome</keyword>
<sequence length="672" mass="73863">MQALLENSSDKLLSAMPDVKTFERQLASLNDWWGKIALIGKINSHNVAATILDDMNQIQGKFGELQKKLTYNLLLENVQKLVLDNASKAQVAIDLLVRNLFERTADVGFLATDDDIRAFLSLAAPTAEQTAFIEDRLREYVKKYSVYDEILVLDTQGRVKAHLDKHNPVTVSSDPLISETLTGGAAYVETFRYSDLQPDRRHSLIYSCQITETNQRDSKLLGVLCLCFKFDDEMRGIFADLLGAGDDGILAVLGDDGRVIASSDELLLPVNTWSSVERSVRIARYHGAEYIINTRASNGYQGFRGLGWCGQMMTALNQAFSRDPMAAANQPDIMEQASSFPPELRDIRKASAAINDDLGLLVLNGQIASARKNAAEFMPVLEAIKQIGTDIASIFTASVNSLQQATVMSSHLNNAGFLASLAVDIMDRNLYERANDCRWWALTSAFRRHLAAGSPDAGQRREIADILQYINALYTVYTNLYVYDANGDIVAVSDPNQQALVGGRVGDDSGAVTALKCQDSQSYRVSPFARSALYAQRPTYIYNAAITDLADTTRVVGGIGIVFDSEPQFAAMLSDVLPRDEQGSPVAGCFALFADRQKRVIATAGDSDLGAGELLDLDGACFRLPAGQRESRVVQYRERNYLLGSAVSKGYREYKVADGYVNDVIAFIFIPF</sequence>
<gene>
    <name evidence="1" type="ORF">A1355_00835</name>
</gene>
<proteinExistence type="predicted"/>
<organism evidence="1 2">
    <name type="scientific">Methylomonas koyamae</name>
    <dbReference type="NCBI Taxonomy" id="702114"/>
    <lineage>
        <taxon>Bacteria</taxon>
        <taxon>Pseudomonadati</taxon>
        <taxon>Pseudomonadota</taxon>
        <taxon>Gammaproteobacteria</taxon>
        <taxon>Methylococcales</taxon>
        <taxon>Methylococcaceae</taxon>
        <taxon>Methylomonas</taxon>
    </lineage>
</organism>